<keyword evidence="2" id="KW-1185">Reference proteome</keyword>
<dbReference type="SUPFAM" id="SSF55961">
    <property type="entry name" value="Bet v1-like"/>
    <property type="match status" value="1"/>
</dbReference>
<proteinExistence type="predicted"/>
<dbReference type="PANTHER" id="PTHR33789">
    <property type="entry name" value="LACHRYMATORY-FACTOR SYNTHASE"/>
    <property type="match status" value="1"/>
</dbReference>
<dbReference type="AlphaFoldDB" id="A0A2U1PZR8"/>
<dbReference type="Gene3D" id="3.30.530.20">
    <property type="match status" value="1"/>
</dbReference>
<protein>
    <submittedName>
        <fullName evidence="1">Polyketide cyclase/dehydrase and lipid transport superfamily protein</fullName>
    </submittedName>
</protein>
<gene>
    <name evidence="1" type="ORF">CTI12_AA090440</name>
</gene>
<dbReference type="OrthoDB" id="1592664at2759"/>
<dbReference type="EMBL" id="PKPP01000560">
    <property type="protein sequence ID" value="PWA91259.1"/>
    <property type="molecule type" value="Genomic_DNA"/>
</dbReference>
<comment type="caution">
    <text evidence="1">The sequence shown here is derived from an EMBL/GenBank/DDBJ whole genome shotgun (WGS) entry which is preliminary data.</text>
</comment>
<dbReference type="Pfam" id="PF10604">
    <property type="entry name" value="Polyketide_cyc2"/>
    <property type="match status" value="1"/>
</dbReference>
<dbReference type="STRING" id="35608.A0A2U1PZR8"/>
<accession>A0A2U1PZR8</accession>
<sequence length="163" mass="18632">MAEETTISKWKGKATTQLKNTPPQQIWPLFEDFCSLHKWLPTIDTCHHVEGQHGQPGLVRYCASTVPSSNGETIIKWCHEKLVSIDPIQRCLSYEIVENNLGFTYYVVEIKVNEVDDGGCMIEWSFEADPIQGWRLEDLYGYIESSLKAMGQKMEMELQASTN</sequence>
<dbReference type="InterPro" id="IPR019587">
    <property type="entry name" value="Polyketide_cyclase/dehydratase"/>
</dbReference>
<dbReference type="Proteomes" id="UP000245207">
    <property type="component" value="Unassembled WGS sequence"/>
</dbReference>
<name>A0A2U1PZR8_ARTAN</name>
<evidence type="ECO:0000313" key="2">
    <source>
        <dbReference type="Proteomes" id="UP000245207"/>
    </source>
</evidence>
<dbReference type="InterPro" id="IPR023393">
    <property type="entry name" value="START-like_dom_sf"/>
</dbReference>
<organism evidence="1 2">
    <name type="scientific">Artemisia annua</name>
    <name type="common">Sweet wormwood</name>
    <dbReference type="NCBI Taxonomy" id="35608"/>
    <lineage>
        <taxon>Eukaryota</taxon>
        <taxon>Viridiplantae</taxon>
        <taxon>Streptophyta</taxon>
        <taxon>Embryophyta</taxon>
        <taxon>Tracheophyta</taxon>
        <taxon>Spermatophyta</taxon>
        <taxon>Magnoliopsida</taxon>
        <taxon>eudicotyledons</taxon>
        <taxon>Gunneridae</taxon>
        <taxon>Pentapetalae</taxon>
        <taxon>asterids</taxon>
        <taxon>campanulids</taxon>
        <taxon>Asterales</taxon>
        <taxon>Asteraceae</taxon>
        <taxon>Asteroideae</taxon>
        <taxon>Anthemideae</taxon>
        <taxon>Artemisiinae</taxon>
        <taxon>Artemisia</taxon>
    </lineage>
</organism>
<dbReference type="GO" id="GO:0004864">
    <property type="term" value="F:protein phosphatase inhibitor activity"/>
    <property type="evidence" value="ECO:0007669"/>
    <property type="project" value="UniProtKB-ARBA"/>
</dbReference>
<dbReference type="InterPro" id="IPR053249">
    <property type="entry name" value="LFS"/>
</dbReference>
<dbReference type="CDD" id="cd07821">
    <property type="entry name" value="PYR_PYL_RCAR_like"/>
    <property type="match status" value="1"/>
</dbReference>
<dbReference type="FunFam" id="3.30.530.20:FF:000064">
    <property type="entry name" value="Lachrymatory-factor synthase"/>
    <property type="match status" value="1"/>
</dbReference>
<dbReference type="PANTHER" id="PTHR33789:SF11">
    <property type="entry name" value="OS05G0202300 PROTEIN"/>
    <property type="match status" value="1"/>
</dbReference>
<reference evidence="1 2" key="1">
    <citation type="journal article" date="2018" name="Mol. Plant">
        <title>The genome of Artemisia annua provides insight into the evolution of Asteraceae family and artemisinin biosynthesis.</title>
        <authorList>
            <person name="Shen Q."/>
            <person name="Zhang L."/>
            <person name="Liao Z."/>
            <person name="Wang S."/>
            <person name="Yan T."/>
            <person name="Shi P."/>
            <person name="Liu M."/>
            <person name="Fu X."/>
            <person name="Pan Q."/>
            <person name="Wang Y."/>
            <person name="Lv Z."/>
            <person name="Lu X."/>
            <person name="Zhang F."/>
            <person name="Jiang W."/>
            <person name="Ma Y."/>
            <person name="Chen M."/>
            <person name="Hao X."/>
            <person name="Li L."/>
            <person name="Tang Y."/>
            <person name="Lv G."/>
            <person name="Zhou Y."/>
            <person name="Sun X."/>
            <person name="Brodelius P.E."/>
            <person name="Rose J.K.C."/>
            <person name="Tang K."/>
        </authorList>
    </citation>
    <scope>NUCLEOTIDE SEQUENCE [LARGE SCALE GENOMIC DNA]</scope>
    <source>
        <strain evidence="2">cv. Huhao1</strain>
        <tissue evidence="1">Leaf</tissue>
    </source>
</reference>
<evidence type="ECO:0000313" key="1">
    <source>
        <dbReference type="EMBL" id="PWA91259.1"/>
    </source>
</evidence>